<feature type="transmembrane region" description="Helical" evidence="1">
    <location>
        <begin position="155"/>
        <end position="175"/>
    </location>
</feature>
<proteinExistence type="predicted"/>
<keyword evidence="4" id="KW-1185">Reference proteome</keyword>
<keyword evidence="1" id="KW-0472">Membrane</keyword>
<reference evidence="3 4" key="1">
    <citation type="submission" date="2016-09" db="EMBL/GenBank/DDBJ databases">
        <title>genome sequence of Mycobacterium sp. 739 SCH.</title>
        <authorList>
            <person name="Greninger A.L."/>
            <person name="Qin X."/>
            <person name="Jerome K."/>
            <person name="Vora S."/>
            <person name="Quinn K."/>
        </authorList>
    </citation>
    <scope>NUCLEOTIDE SEQUENCE [LARGE SCALE GENOMIC DNA]</scope>
    <source>
        <strain evidence="3 4">SCH</strain>
    </source>
</reference>
<evidence type="ECO:0000256" key="1">
    <source>
        <dbReference type="SAM" id="Phobius"/>
    </source>
</evidence>
<accession>A0A1E8Q3Q5</accession>
<comment type="caution">
    <text evidence="3">The sequence shown here is derived from an EMBL/GenBank/DDBJ whole genome shotgun (WGS) entry which is preliminary data.</text>
</comment>
<sequence>MNRGTAPRLLTVIAAVTAIASAIGFVATLVLGAVLWDDFDAYGEVPIPGSAEVHLPAGEVVISFHTPIIGSSGGGGLPVPRMSVAIDPPDGVADPVLTEDIGGTTTVNGDARVRVWSARVAAEGTYRITTEGRVSAYVNPTLAFGQPNRRGHLPVILAVVFGIALVDLVIARVWAARVRRRAVPLAGPSGYVVPTDQGIRIEALDTLSRLRDSGALTDAEFAAEKKRILDGY</sequence>
<feature type="transmembrane region" description="Helical" evidence="1">
    <location>
        <begin position="12"/>
        <end position="36"/>
    </location>
</feature>
<evidence type="ECO:0000259" key="2">
    <source>
        <dbReference type="Pfam" id="PF09851"/>
    </source>
</evidence>
<protein>
    <recommendedName>
        <fullName evidence="2">SHOCT domain-containing protein</fullName>
    </recommendedName>
</protein>
<organism evidence="3 4">
    <name type="scientific">Mycolicibacterium grossiae</name>
    <dbReference type="NCBI Taxonomy" id="1552759"/>
    <lineage>
        <taxon>Bacteria</taxon>
        <taxon>Bacillati</taxon>
        <taxon>Actinomycetota</taxon>
        <taxon>Actinomycetes</taxon>
        <taxon>Mycobacteriales</taxon>
        <taxon>Mycobacteriaceae</taxon>
        <taxon>Mycolicibacterium</taxon>
    </lineage>
</organism>
<dbReference type="Proteomes" id="UP000178953">
    <property type="component" value="Unassembled WGS sequence"/>
</dbReference>
<dbReference type="Pfam" id="PF09851">
    <property type="entry name" value="SHOCT"/>
    <property type="match status" value="1"/>
</dbReference>
<keyword evidence="1" id="KW-0812">Transmembrane</keyword>
<dbReference type="InterPro" id="IPR018649">
    <property type="entry name" value="SHOCT"/>
</dbReference>
<dbReference type="EMBL" id="MCHX01000038">
    <property type="protein sequence ID" value="OFJ52534.1"/>
    <property type="molecule type" value="Genomic_DNA"/>
</dbReference>
<feature type="domain" description="SHOCT" evidence="2">
    <location>
        <begin position="202"/>
        <end position="229"/>
    </location>
</feature>
<dbReference type="AlphaFoldDB" id="A0A1E8Q3Q5"/>
<gene>
    <name evidence="3" type="ORF">BEL07_16925</name>
</gene>
<name>A0A1E8Q3Q5_9MYCO</name>
<dbReference type="OrthoDB" id="5996503at2"/>
<dbReference type="RefSeq" id="WP_070354285.1">
    <property type="nucleotide sequence ID" value="NZ_CP043474.1"/>
</dbReference>
<evidence type="ECO:0000313" key="3">
    <source>
        <dbReference type="EMBL" id="OFJ52534.1"/>
    </source>
</evidence>
<keyword evidence="1" id="KW-1133">Transmembrane helix</keyword>
<evidence type="ECO:0000313" key="4">
    <source>
        <dbReference type="Proteomes" id="UP000178953"/>
    </source>
</evidence>